<protein>
    <submittedName>
        <fullName evidence="2">Uncharacterized protein</fullName>
    </submittedName>
</protein>
<feature type="region of interest" description="Disordered" evidence="1">
    <location>
        <begin position="99"/>
        <end position="121"/>
    </location>
</feature>
<proteinExistence type="predicted"/>
<evidence type="ECO:0000313" key="2">
    <source>
        <dbReference type="EMBL" id="KAJ8961119.1"/>
    </source>
</evidence>
<keyword evidence="3" id="KW-1185">Reference proteome</keyword>
<reference evidence="2" key="1">
    <citation type="journal article" date="2023" name="Insect Mol. Biol.">
        <title>Genome sequencing provides insights into the evolution of gene families encoding plant cell wall-degrading enzymes in longhorned beetles.</title>
        <authorList>
            <person name="Shin N.R."/>
            <person name="Okamura Y."/>
            <person name="Kirsch R."/>
            <person name="Pauchet Y."/>
        </authorList>
    </citation>
    <scope>NUCLEOTIDE SEQUENCE</scope>
    <source>
        <strain evidence="2">AMC_N1</strain>
    </source>
</reference>
<name>A0AAV8ZA71_9CUCU</name>
<organism evidence="2 3">
    <name type="scientific">Aromia moschata</name>
    <dbReference type="NCBI Taxonomy" id="1265417"/>
    <lineage>
        <taxon>Eukaryota</taxon>
        <taxon>Metazoa</taxon>
        <taxon>Ecdysozoa</taxon>
        <taxon>Arthropoda</taxon>
        <taxon>Hexapoda</taxon>
        <taxon>Insecta</taxon>
        <taxon>Pterygota</taxon>
        <taxon>Neoptera</taxon>
        <taxon>Endopterygota</taxon>
        <taxon>Coleoptera</taxon>
        <taxon>Polyphaga</taxon>
        <taxon>Cucujiformia</taxon>
        <taxon>Chrysomeloidea</taxon>
        <taxon>Cerambycidae</taxon>
        <taxon>Cerambycinae</taxon>
        <taxon>Callichromatini</taxon>
        <taxon>Aromia</taxon>
    </lineage>
</organism>
<accession>A0AAV8ZA71</accession>
<comment type="caution">
    <text evidence="2">The sequence shown here is derived from an EMBL/GenBank/DDBJ whole genome shotgun (WGS) entry which is preliminary data.</text>
</comment>
<feature type="region of interest" description="Disordered" evidence="1">
    <location>
        <begin position="225"/>
        <end position="269"/>
    </location>
</feature>
<feature type="region of interest" description="Disordered" evidence="1">
    <location>
        <begin position="161"/>
        <end position="207"/>
    </location>
</feature>
<dbReference type="EMBL" id="JAPWTK010000006">
    <property type="protein sequence ID" value="KAJ8961119.1"/>
    <property type="molecule type" value="Genomic_DNA"/>
</dbReference>
<dbReference type="AlphaFoldDB" id="A0AAV8ZA71"/>
<feature type="compositionally biased region" description="Low complexity" evidence="1">
    <location>
        <begin position="237"/>
        <end position="269"/>
    </location>
</feature>
<dbReference type="Proteomes" id="UP001162162">
    <property type="component" value="Unassembled WGS sequence"/>
</dbReference>
<sequence length="269" mass="28096">MGYPIDPSLASLSASSFPGTPECPGTYSSLLGIWIPSFGLGQMVGSTLSCNIRSTGQCSVALFHIVAWPVVCSSPIQWPRPKQRRELGLKRFWSAVKSSNSSSSSQCDHGPGEESPVDESKPLPHCSLPLLQVWPSSDSPRGEADGQSFVFPACAEDATSQNSTCLDSNHHNDSGIESTQISPLPSTAGGSTSPAQSPTPSLRRPSSALLHPDHARLFRLYPVSSPVHSSTEDVSDSQVNSNQAASASSSTTSSLTSVAAAVATAGNSR</sequence>
<evidence type="ECO:0000313" key="3">
    <source>
        <dbReference type="Proteomes" id="UP001162162"/>
    </source>
</evidence>
<feature type="compositionally biased region" description="Polar residues" evidence="1">
    <location>
        <begin position="175"/>
        <end position="200"/>
    </location>
</feature>
<evidence type="ECO:0000256" key="1">
    <source>
        <dbReference type="SAM" id="MobiDB-lite"/>
    </source>
</evidence>
<gene>
    <name evidence="2" type="ORF">NQ318_008796</name>
</gene>